<evidence type="ECO:0000313" key="2">
    <source>
        <dbReference type="Proteomes" id="UP001057375"/>
    </source>
</evidence>
<dbReference type="SUPFAM" id="SSF64167">
    <property type="entry name" value="SurE-like"/>
    <property type="match status" value="1"/>
</dbReference>
<evidence type="ECO:0000313" key="1">
    <source>
        <dbReference type="EMBL" id="GKT34263.1"/>
    </source>
</evidence>
<reference evidence="1" key="1">
    <citation type="submission" date="2022-03" db="EMBL/GenBank/DDBJ databases">
        <title>Draft genome sequence of Aduncisulcus paluster, a free-living microaerophilic Fornicata.</title>
        <authorList>
            <person name="Yuyama I."/>
            <person name="Kume K."/>
            <person name="Tamura T."/>
            <person name="Inagaki Y."/>
            <person name="Hashimoto T."/>
        </authorList>
    </citation>
    <scope>NUCLEOTIDE SEQUENCE</scope>
    <source>
        <strain evidence="1">NY0171</strain>
    </source>
</reference>
<accession>A0ABQ5KP21</accession>
<organism evidence="1 2">
    <name type="scientific">Aduncisulcus paluster</name>
    <dbReference type="NCBI Taxonomy" id="2918883"/>
    <lineage>
        <taxon>Eukaryota</taxon>
        <taxon>Metamonada</taxon>
        <taxon>Carpediemonas-like organisms</taxon>
        <taxon>Aduncisulcus</taxon>
    </lineage>
</organism>
<dbReference type="Gene3D" id="3.40.1210.10">
    <property type="entry name" value="Survival protein SurE-like phosphatase/nucleotidase"/>
    <property type="match status" value="1"/>
</dbReference>
<dbReference type="EMBL" id="BQXS01010776">
    <property type="protein sequence ID" value="GKT34263.1"/>
    <property type="molecule type" value="Genomic_DNA"/>
</dbReference>
<dbReference type="InterPro" id="IPR036523">
    <property type="entry name" value="SurE-like_sf"/>
</dbReference>
<name>A0ABQ5KP21_9EUKA</name>
<comment type="caution">
    <text evidence="1">The sequence shown here is derived from an EMBL/GenBank/DDBJ whole genome shotgun (WGS) entry which is preliminary data.</text>
</comment>
<feature type="non-terminal residue" evidence="1">
    <location>
        <position position="1"/>
    </location>
</feature>
<gene>
    <name evidence="1" type="ORF">ADUPG1_007646</name>
</gene>
<protein>
    <submittedName>
        <fullName evidence="1">Survival protein SurE like protein</fullName>
    </submittedName>
</protein>
<sequence>ESLAALELPVDTAINVNVPNLPSQEIKGSKITSVGVRKYANTFDHRHTPRGDVYYWLAGEPMEAEQNGDSDIKAVHEGFISITPIRFDFTFKALNKDLENIFGA</sequence>
<proteinExistence type="predicted"/>
<dbReference type="Proteomes" id="UP001057375">
    <property type="component" value="Unassembled WGS sequence"/>
</dbReference>
<keyword evidence="2" id="KW-1185">Reference proteome</keyword>